<evidence type="ECO:0000259" key="3">
    <source>
        <dbReference type="PROSITE" id="PS51352"/>
    </source>
</evidence>
<dbReference type="RefSeq" id="WP_008504874.1">
    <property type="nucleotide sequence ID" value="NZ_CM001403.1"/>
</dbReference>
<dbReference type="PROSITE" id="PS00194">
    <property type="entry name" value="THIOREDOXIN_1"/>
    <property type="match status" value="1"/>
</dbReference>
<dbReference type="PANTHER" id="PTHR42852">
    <property type="entry name" value="THIOL:DISULFIDE INTERCHANGE PROTEIN DSBE"/>
    <property type="match status" value="1"/>
</dbReference>
<dbReference type="HOGENOM" id="CLU_028105_0_0_10"/>
<dbReference type="Pfam" id="PF00578">
    <property type="entry name" value="AhpC-TSA"/>
    <property type="match status" value="1"/>
</dbReference>
<dbReference type="GO" id="GO:0016491">
    <property type="term" value="F:oxidoreductase activity"/>
    <property type="evidence" value="ECO:0007669"/>
    <property type="project" value="InterPro"/>
</dbReference>
<sequence length="617" mass="70076">MLKKSLFISFILLLAISAQSQNRFNIIPAQPEPGDMITITYQPVAGITEPEAIAFIASHGEIRAIDMNMKKVKNQYVATLKTDTADNFVYWAIAEAGVYDTNQGNGYWTALYHKGKVVKGSYLSASRYYNSGAWQIGIERNTDKALEYMERELQLYPESKKELLISYLTLQLGSHQEQTNALLHAQIDLALKQGLNSKLDFANLVALYRLARQPEQSAKIKRLMKEKFPEVFDEDLYQEKLAAETDTVKMDRLIDTINQKSPLQQHWKFAYGYIAKKDWKGFENAMRKLQIEKSISVGVYNLATKAMLADSSNLDYCQEIGLRAYILIKENLLKPETDLPHYFSGRQWDKYKHELYAQSASLYASVLYQKKEYQKGMVYAQEAITLSKDAIAEQNQTYALLAAKLLPYIQYRDTLLAFIKAGKSTPVIRGILKAGYNQNNTTPVSFDAYIARADELSNELKTAGIHKMMLNQPAPLFMLKDLEGKSVSLESLKGKVIVLDFWATWCGPCKASFPGMQKALQKYKANPDVVFLFIDTWEKGDQKEKKARDFIRLNNYDFRVLMDNQNKVVDQFKISGIPSKFIIDANGHIRFRLTGFSGSVDEAVAEISTMIELASKG</sequence>
<proteinExistence type="predicted"/>
<dbReference type="EMBL" id="CM001403">
    <property type="protein sequence ID" value="EHQ25204.1"/>
    <property type="molecule type" value="Genomic_DNA"/>
</dbReference>
<name>H1YE26_9SPHI</name>
<dbReference type="PROSITE" id="PS51352">
    <property type="entry name" value="THIOREDOXIN_2"/>
    <property type="match status" value="1"/>
</dbReference>
<keyword evidence="5" id="KW-1185">Reference proteome</keyword>
<evidence type="ECO:0000256" key="2">
    <source>
        <dbReference type="SAM" id="SignalP"/>
    </source>
</evidence>
<feature type="chain" id="PRO_5003559016" evidence="2">
    <location>
        <begin position="21"/>
        <end position="617"/>
    </location>
</feature>
<dbReference type="eggNOG" id="COG0526">
    <property type="taxonomic scope" value="Bacteria"/>
</dbReference>
<dbReference type="InterPro" id="IPR036249">
    <property type="entry name" value="Thioredoxin-like_sf"/>
</dbReference>
<organism evidence="4 5">
    <name type="scientific">Mucilaginibacter paludis DSM 18603</name>
    <dbReference type="NCBI Taxonomy" id="714943"/>
    <lineage>
        <taxon>Bacteria</taxon>
        <taxon>Pseudomonadati</taxon>
        <taxon>Bacteroidota</taxon>
        <taxon>Sphingobacteriia</taxon>
        <taxon>Sphingobacteriales</taxon>
        <taxon>Sphingobacteriaceae</taxon>
        <taxon>Mucilaginibacter</taxon>
    </lineage>
</organism>
<accession>H1YE26</accession>
<keyword evidence="2" id="KW-0732">Signal</keyword>
<dbReference type="PANTHER" id="PTHR42852:SF17">
    <property type="entry name" value="THIOREDOXIN-LIKE PROTEIN HI_1115"/>
    <property type="match status" value="1"/>
</dbReference>
<dbReference type="InterPro" id="IPR050553">
    <property type="entry name" value="Thioredoxin_ResA/DsbE_sf"/>
</dbReference>
<evidence type="ECO:0000313" key="5">
    <source>
        <dbReference type="Proteomes" id="UP000002774"/>
    </source>
</evidence>
<dbReference type="InterPro" id="IPR013766">
    <property type="entry name" value="Thioredoxin_domain"/>
</dbReference>
<dbReference type="AlphaFoldDB" id="H1YE26"/>
<reference evidence="4" key="1">
    <citation type="submission" date="2011-09" db="EMBL/GenBank/DDBJ databases">
        <title>The permanent draft genome of Mucilaginibacter paludis DSM 18603.</title>
        <authorList>
            <consortium name="US DOE Joint Genome Institute (JGI-PGF)"/>
            <person name="Lucas S."/>
            <person name="Han J."/>
            <person name="Lapidus A."/>
            <person name="Bruce D."/>
            <person name="Goodwin L."/>
            <person name="Pitluck S."/>
            <person name="Peters L."/>
            <person name="Kyrpides N."/>
            <person name="Mavromatis K."/>
            <person name="Ivanova N."/>
            <person name="Mikhailova N."/>
            <person name="Held B."/>
            <person name="Detter J.C."/>
            <person name="Tapia R."/>
            <person name="Han C."/>
            <person name="Land M."/>
            <person name="Hauser L."/>
            <person name="Markowitz V."/>
            <person name="Cheng J.-F."/>
            <person name="Hugenholtz P."/>
            <person name="Woyke T."/>
            <person name="Wu D."/>
            <person name="Tindall B."/>
            <person name="Brambilla E."/>
            <person name="Klenk H.-P."/>
            <person name="Eisen J.A."/>
        </authorList>
    </citation>
    <scope>NUCLEOTIDE SEQUENCE [LARGE SCALE GENOMIC DNA]</scope>
    <source>
        <strain evidence="4">DSM 18603</strain>
    </source>
</reference>
<evidence type="ECO:0000313" key="4">
    <source>
        <dbReference type="EMBL" id="EHQ25204.1"/>
    </source>
</evidence>
<keyword evidence="1" id="KW-0676">Redox-active center</keyword>
<dbReference type="GO" id="GO:0016209">
    <property type="term" value="F:antioxidant activity"/>
    <property type="evidence" value="ECO:0007669"/>
    <property type="project" value="InterPro"/>
</dbReference>
<dbReference type="CDD" id="cd02966">
    <property type="entry name" value="TlpA_like_family"/>
    <property type="match status" value="1"/>
</dbReference>
<feature type="domain" description="Thioredoxin" evidence="3">
    <location>
        <begin position="468"/>
        <end position="612"/>
    </location>
</feature>
<evidence type="ECO:0000256" key="1">
    <source>
        <dbReference type="ARBA" id="ARBA00023284"/>
    </source>
</evidence>
<dbReference type="SUPFAM" id="SSF52833">
    <property type="entry name" value="Thioredoxin-like"/>
    <property type="match status" value="1"/>
</dbReference>
<dbReference type="Proteomes" id="UP000002774">
    <property type="component" value="Chromosome"/>
</dbReference>
<dbReference type="InterPro" id="IPR000866">
    <property type="entry name" value="AhpC/TSA"/>
</dbReference>
<feature type="signal peptide" evidence="2">
    <location>
        <begin position="1"/>
        <end position="20"/>
    </location>
</feature>
<dbReference type="STRING" id="714943.Mucpa_1031"/>
<dbReference type="InterPro" id="IPR017937">
    <property type="entry name" value="Thioredoxin_CS"/>
</dbReference>
<dbReference type="Gene3D" id="3.40.30.10">
    <property type="entry name" value="Glutaredoxin"/>
    <property type="match status" value="1"/>
</dbReference>
<gene>
    <name evidence="4" type="ORF">Mucpa_1031</name>
</gene>
<dbReference type="OrthoDB" id="634996at2"/>
<protein>
    <submittedName>
        <fullName evidence="4">Alkyl hydroperoxide reductase/ Thiol specific antioxidant/ Mal allergen</fullName>
    </submittedName>
</protein>